<evidence type="ECO:0000256" key="1">
    <source>
        <dbReference type="ARBA" id="ARBA00000085"/>
    </source>
</evidence>
<dbReference type="InterPro" id="IPR050980">
    <property type="entry name" value="2C_sensor_his_kinase"/>
</dbReference>
<feature type="transmembrane region" description="Helical" evidence="10">
    <location>
        <begin position="133"/>
        <end position="155"/>
    </location>
</feature>
<dbReference type="PROSITE" id="PS50885">
    <property type="entry name" value="HAMP"/>
    <property type="match status" value="1"/>
</dbReference>
<keyword evidence="10" id="KW-0812">Transmembrane</keyword>
<evidence type="ECO:0000259" key="11">
    <source>
        <dbReference type="PROSITE" id="PS50109"/>
    </source>
</evidence>
<dbReference type="EMBL" id="JALBUU010000004">
    <property type="protein sequence ID" value="MCI0753565.1"/>
    <property type="molecule type" value="Genomic_DNA"/>
</dbReference>
<dbReference type="SUPFAM" id="SSF55874">
    <property type="entry name" value="ATPase domain of HSP90 chaperone/DNA topoisomerase II/histidine kinase"/>
    <property type="match status" value="1"/>
</dbReference>
<proteinExistence type="predicted"/>
<dbReference type="CDD" id="cd00082">
    <property type="entry name" value="HisKA"/>
    <property type="match status" value="1"/>
</dbReference>
<dbReference type="SUPFAM" id="SSF47384">
    <property type="entry name" value="Homodimeric domain of signal transducing histidine kinase"/>
    <property type="match status" value="1"/>
</dbReference>
<dbReference type="InterPro" id="IPR005467">
    <property type="entry name" value="His_kinase_dom"/>
</dbReference>
<keyword evidence="6" id="KW-0808">Transferase</keyword>
<dbReference type="RefSeq" id="WP_241792776.1">
    <property type="nucleotide sequence ID" value="NZ_JALBUU010000004.1"/>
</dbReference>
<dbReference type="Pfam" id="PF00512">
    <property type="entry name" value="HisKA"/>
    <property type="match status" value="1"/>
</dbReference>
<dbReference type="InterPro" id="IPR036097">
    <property type="entry name" value="HisK_dim/P_sf"/>
</dbReference>
<keyword evidence="8" id="KW-0418">Kinase</keyword>
<comment type="subcellular location">
    <subcellularLocation>
        <location evidence="2">Cell membrane</location>
        <topology evidence="2">Multi-pass membrane protein</topology>
    </subcellularLocation>
</comment>
<feature type="domain" description="HAMP" evidence="12">
    <location>
        <begin position="152"/>
        <end position="204"/>
    </location>
</feature>
<evidence type="ECO:0000256" key="2">
    <source>
        <dbReference type="ARBA" id="ARBA00004651"/>
    </source>
</evidence>
<dbReference type="InterPro" id="IPR003661">
    <property type="entry name" value="HisK_dim/P_dom"/>
</dbReference>
<reference evidence="13 14" key="1">
    <citation type="submission" date="2022-03" db="EMBL/GenBank/DDBJ databases">
        <title>Complete genome analysis of Roseomonas KG 17.1 : a prolific producer of plant growth promoters.</title>
        <authorList>
            <person name="Saadouli I."/>
            <person name="Najjari A."/>
            <person name="Mosbah A."/>
            <person name="Ouzari H.I."/>
        </authorList>
    </citation>
    <scope>NUCLEOTIDE SEQUENCE [LARGE SCALE GENOMIC DNA]</scope>
    <source>
        <strain evidence="13 14">KG17-1</strain>
    </source>
</reference>
<dbReference type="Pfam" id="PF02518">
    <property type="entry name" value="HATPase_c"/>
    <property type="match status" value="1"/>
</dbReference>
<keyword evidence="7" id="KW-0547">Nucleotide-binding</keyword>
<dbReference type="GO" id="GO:0005524">
    <property type="term" value="F:ATP binding"/>
    <property type="evidence" value="ECO:0007669"/>
    <property type="project" value="UniProtKB-KW"/>
</dbReference>
<dbReference type="Proteomes" id="UP001201985">
    <property type="component" value="Unassembled WGS sequence"/>
</dbReference>
<comment type="caution">
    <text evidence="13">The sequence shown here is derived from an EMBL/GenBank/DDBJ whole genome shotgun (WGS) entry which is preliminary data.</text>
</comment>
<evidence type="ECO:0000256" key="3">
    <source>
        <dbReference type="ARBA" id="ARBA00012438"/>
    </source>
</evidence>
<evidence type="ECO:0000259" key="12">
    <source>
        <dbReference type="PROSITE" id="PS50885"/>
    </source>
</evidence>
<dbReference type="CDD" id="cd06225">
    <property type="entry name" value="HAMP"/>
    <property type="match status" value="1"/>
</dbReference>
<accession>A0ABS9W3Q2</accession>
<dbReference type="Gene3D" id="3.30.565.10">
    <property type="entry name" value="Histidine kinase-like ATPase, C-terminal domain"/>
    <property type="match status" value="1"/>
</dbReference>
<organism evidence="13 14">
    <name type="scientific">Teichococcus vastitatis</name>
    <dbReference type="NCBI Taxonomy" id="2307076"/>
    <lineage>
        <taxon>Bacteria</taxon>
        <taxon>Pseudomonadati</taxon>
        <taxon>Pseudomonadota</taxon>
        <taxon>Alphaproteobacteria</taxon>
        <taxon>Acetobacterales</taxon>
        <taxon>Roseomonadaceae</taxon>
        <taxon>Roseomonas</taxon>
    </lineage>
</organism>
<gene>
    <name evidence="13" type="ORF">MON41_07310</name>
</gene>
<keyword evidence="5" id="KW-0597">Phosphoprotein</keyword>
<sequence>MRRLLPSTLAGRIILVLLVGLMAFHVGSLWLHQTGSDILLGSTQQKVTGERVAAAARAVGMVPPDAREAVAQALSSPGFQVRWQSGATAGAIAAQDLAHTSHLEAEGAIGLPDGSHLWYHADPLQAQPEHATLLSTTAMAVGILVLGLLVVRLIARPLRELSNAADRIGRPGQTVTVPEEGPREVQQAAQAFNRMQARIDRLIADRTQALAAVSHDLRTPLARLRLRAGFLDDAEAQRQIDADLDEMDTMIGSTLAYLRGDEEGEEVRSADIAAMLQTLCGDAEDMGRTAIYEGPSQARLLCRAIALKRAFANVIDNAVKYGASVRVALADLRGELVVHVDDAGPGVPEEQLESVFQPFYRLEQSRNRGTGGSGLGLAIARQAIGRHGGSVTLENLSGGGLRASIRLPKPA</sequence>
<dbReference type="SMART" id="SM00387">
    <property type="entry name" value="HATPase_c"/>
    <property type="match status" value="1"/>
</dbReference>
<evidence type="ECO:0000313" key="14">
    <source>
        <dbReference type="Proteomes" id="UP001201985"/>
    </source>
</evidence>
<evidence type="ECO:0000256" key="6">
    <source>
        <dbReference type="ARBA" id="ARBA00022679"/>
    </source>
</evidence>
<dbReference type="PRINTS" id="PR00344">
    <property type="entry name" value="BCTRLSENSOR"/>
</dbReference>
<dbReference type="InterPro" id="IPR003594">
    <property type="entry name" value="HATPase_dom"/>
</dbReference>
<evidence type="ECO:0000256" key="8">
    <source>
        <dbReference type="ARBA" id="ARBA00022777"/>
    </source>
</evidence>
<dbReference type="SMART" id="SM00304">
    <property type="entry name" value="HAMP"/>
    <property type="match status" value="1"/>
</dbReference>
<keyword evidence="10" id="KW-1133">Transmembrane helix</keyword>
<dbReference type="Gene3D" id="1.10.8.500">
    <property type="entry name" value="HAMP domain in histidine kinase"/>
    <property type="match status" value="1"/>
</dbReference>
<dbReference type="InterPro" id="IPR004358">
    <property type="entry name" value="Sig_transdc_His_kin-like_C"/>
</dbReference>
<dbReference type="SMART" id="SM00388">
    <property type="entry name" value="HisKA"/>
    <property type="match status" value="1"/>
</dbReference>
<protein>
    <recommendedName>
        <fullName evidence="3">histidine kinase</fullName>
        <ecNumber evidence="3">2.7.13.3</ecNumber>
    </recommendedName>
</protein>
<feature type="domain" description="Histidine kinase" evidence="11">
    <location>
        <begin position="212"/>
        <end position="411"/>
    </location>
</feature>
<keyword evidence="14" id="KW-1185">Reference proteome</keyword>
<evidence type="ECO:0000256" key="9">
    <source>
        <dbReference type="ARBA" id="ARBA00022840"/>
    </source>
</evidence>
<dbReference type="Gene3D" id="1.10.287.130">
    <property type="match status" value="1"/>
</dbReference>
<evidence type="ECO:0000256" key="4">
    <source>
        <dbReference type="ARBA" id="ARBA00022475"/>
    </source>
</evidence>
<evidence type="ECO:0000256" key="5">
    <source>
        <dbReference type="ARBA" id="ARBA00022553"/>
    </source>
</evidence>
<dbReference type="PANTHER" id="PTHR44936">
    <property type="entry name" value="SENSOR PROTEIN CREC"/>
    <property type="match status" value="1"/>
</dbReference>
<evidence type="ECO:0000256" key="7">
    <source>
        <dbReference type="ARBA" id="ARBA00022741"/>
    </source>
</evidence>
<keyword evidence="4" id="KW-1003">Cell membrane</keyword>
<comment type="catalytic activity">
    <reaction evidence="1">
        <text>ATP + protein L-histidine = ADP + protein N-phospho-L-histidine.</text>
        <dbReference type="EC" id="2.7.13.3"/>
    </reaction>
</comment>
<name>A0ABS9W3Q2_9PROT</name>
<keyword evidence="9 13" id="KW-0067">ATP-binding</keyword>
<dbReference type="InterPro" id="IPR036890">
    <property type="entry name" value="HATPase_C_sf"/>
</dbReference>
<dbReference type="Pfam" id="PF00672">
    <property type="entry name" value="HAMP"/>
    <property type="match status" value="1"/>
</dbReference>
<dbReference type="PROSITE" id="PS50109">
    <property type="entry name" value="HIS_KIN"/>
    <property type="match status" value="1"/>
</dbReference>
<dbReference type="InterPro" id="IPR003660">
    <property type="entry name" value="HAMP_dom"/>
</dbReference>
<dbReference type="PANTHER" id="PTHR44936:SF10">
    <property type="entry name" value="SENSOR PROTEIN RSTB"/>
    <property type="match status" value="1"/>
</dbReference>
<keyword evidence="10" id="KW-0472">Membrane</keyword>
<dbReference type="EC" id="2.7.13.3" evidence="3"/>
<evidence type="ECO:0000313" key="13">
    <source>
        <dbReference type="EMBL" id="MCI0753565.1"/>
    </source>
</evidence>
<evidence type="ECO:0000256" key="10">
    <source>
        <dbReference type="SAM" id="Phobius"/>
    </source>
</evidence>
<feature type="transmembrane region" description="Helical" evidence="10">
    <location>
        <begin position="12"/>
        <end position="31"/>
    </location>
</feature>
<dbReference type="SUPFAM" id="SSF158472">
    <property type="entry name" value="HAMP domain-like"/>
    <property type="match status" value="1"/>
</dbReference>